<proteinExistence type="predicted"/>
<accession>W0SF75</accession>
<feature type="domain" description="Helicase HerA central" evidence="2">
    <location>
        <begin position="162"/>
        <end position="226"/>
    </location>
</feature>
<name>W0SF75_9PROT</name>
<dbReference type="InterPro" id="IPR022458">
    <property type="entry name" value="Conjugative_coupling_TraG/TraD"/>
</dbReference>
<dbReference type="PANTHER" id="PTHR30121">
    <property type="entry name" value="UNCHARACTERIZED PROTEIN YJGR-RELATED"/>
    <property type="match status" value="1"/>
</dbReference>
<dbReference type="Gene3D" id="3.40.50.300">
    <property type="entry name" value="P-loop containing nucleotide triphosphate hydrolases"/>
    <property type="match status" value="2"/>
</dbReference>
<feature type="transmembrane region" description="Helical" evidence="1">
    <location>
        <begin position="21"/>
        <end position="41"/>
    </location>
</feature>
<dbReference type="AlphaFoldDB" id="W0SF75"/>
<dbReference type="SUPFAM" id="SSF52540">
    <property type="entry name" value="P-loop containing nucleoside triphosphate hydrolases"/>
    <property type="match status" value="1"/>
</dbReference>
<dbReference type="Pfam" id="PF12696">
    <property type="entry name" value="TraG-D_C"/>
    <property type="match status" value="1"/>
</dbReference>
<keyword evidence="1" id="KW-1133">Transmembrane helix</keyword>
<evidence type="ECO:0000259" key="2">
    <source>
        <dbReference type="Pfam" id="PF01935"/>
    </source>
</evidence>
<keyword evidence="1" id="KW-0472">Membrane</keyword>
<feature type="domain" description="TraD/TraG TraM recognition site" evidence="3">
    <location>
        <begin position="455"/>
        <end position="581"/>
    </location>
</feature>
<dbReference type="InterPro" id="IPR051162">
    <property type="entry name" value="T4SS_component"/>
</dbReference>
<dbReference type="EMBL" id="AP012547">
    <property type="protein sequence ID" value="BAO29706.1"/>
    <property type="molecule type" value="Genomic_DNA"/>
</dbReference>
<keyword evidence="1" id="KW-0812">Transmembrane</keyword>
<dbReference type="InterPro" id="IPR027417">
    <property type="entry name" value="P-loop_NTPase"/>
</dbReference>
<dbReference type="CDD" id="cd01127">
    <property type="entry name" value="TrwB_TraG_TraD_VirD4"/>
    <property type="match status" value="2"/>
</dbReference>
<evidence type="ECO:0000256" key="1">
    <source>
        <dbReference type="SAM" id="Phobius"/>
    </source>
</evidence>
<evidence type="ECO:0000313" key="5">
    <source>
        <dbReference type="Proteomes" id="UP000031637"/>
    </source>
</evidence>
<evidence type="ECO:0000313" key="4">
    <source>
        <dbReference type="EMBL" id="BAO29706.1"/>
    </source>
</evidence>
<dbReference type="InterPro" id="IPR002789">
    <property type="entry name" value="HerA_central"/>
</dbReference>
<protein>
    <submittedName>
        <fullName evidence="4">Type IV conjugative transfer system protein TraD</fullName>
    </submittedName>
</protein>
<sequence length="608" mass="67523">MMSRSSSPYEFEVPWRPNFEARMVWVWSGGALLILLISFWAPVFRGFGAMLAIGCAFGGAIRGVQAYRRMVVDKRLEHFGKEFITLDALKVLARKAAAAKQYWLGRGFPWSDIEATKLHTLMSMGVVRTIGRVAQHHEGAYWVHGLAAETDLFSEVANLVGHTLIVGSTRVGKTRLFDVLIAQAIFRGETVIIIDPKGDHGLAQNARAVCEANGEGDRFVYFHPAHPDRSACIDPLRNWNRKTELASRVAALIPSETGADPFTAFGWKVLNDITNGMIATGNRPNLVQLRRYVEGGPESLLLQALKIHFTNNVRDWESRVASYLRRYKDRPLQAYVAFYQEVAINEAQSVDLDGLISTFEHNRDHFQKMIASLIPILSMLTSDPLQELLSPDFDPGHERLVTDMSKVIRGNKVVYIGLDSLADSTVGSAIGSIMLADLAAVAGDRYNYGIQTLTPVNLFIDEAAEVLNQPAIQLMNKGGGADFRVTIATQTFADFASRLGDENKARQVLANTNNKIALRVLDSETQKYIAEGMPQTKVRSMALRYGHNVDTHIHDEYSASYQEQILEEEAELFPAAMLGELPPLHFIARLSGGRTLKGRIPILVTDKQ</sequence>
<dbReference type="NCBIfam" id="TIGR03743">
    <property type="entry name" value="SXT_TraD"/>
    <property type="match status" value="1"/>
</dbReference>
<dbReference type="STRING" id="1223802.SUTH_01914"/>
<gene>
    <name evidence="4" type="ORF">SUTH_01914</name>
</gene>
<dbReference type="HOGENOM" id="CLU_024857_0_0_4"/>
<dbReference type="PANTHER" id="PTHR30121:SF6">
    <property type="entry name" value="SLR6007 PROTEIN"/>
    <property type="match status" value="1"/>
</dbReference>
<dbReference type="KEGG" id="shd:SUTH_01914"/>
<dbReference type="Pfam" id="PF01935">
    <property type="entry name" value="DUF87"/>
    <property type="match status" value="1"/>
</dbReference>
<organism evidence="4 5">
    <name type="scientific">Sulfuritalea hydrogenivorans sk43H</name>
    <dbReference type="NCBI Taxonomy" id="1223802"/>
    <lineage>
        <taxon>Bacteria</taxon>
        <taxon>Pseudomonadati</taxon>
        <taxon>Pseudomonadota</taxon>
        <taxon>Betaproteobacteria</taxon>
        <taxon>Nitrosomonadales</taxon>
        <taxon>Sterolibacteriaceae</taxon>
        <taxon>Sulfuritalea</taxon>
    </lineage>
</organism>
<evidence type="ECO:0000259" key="3">
    <source>
        <dbReference type="Pfam" id="PF12696"/>
    </source>
</evidence>
<reference evidence="4 5" key="1">
    <citation type="journal article" date="2014" name="Syst. Appl. Microbiol.">
        <title>Complete genomes of freshwater sulfur oxidizers Sulfuricella denitrificans skB26 and Sulfuritalea hydrogenivorans sk43H: genetic insights into the sulfur oxidation pathway of betaproteobacteria.</title>
        <authorList>
            <person name="Watanabe T."/>
            <person name="Kojima H."/>
            <person name="Fukui M."/>
        </authorList>
    </citation>
    <scope>NUCLEOTIDE SEQUENCE [LARGE SCALE GENOMIC DNA]</scope>
    <source>
        <strain evidence="4">DSM22779</strain>
    </source>
</reference>
<dbReference type="InterPro" id="IPR032689">
    <property type="entry name" value="TraG-D_C"/>
</dbReference>
<keyword evidence="5" id="KW-1185">Reference proteome</keyword>
<dbReference type="Proteomes" id="UP000031637">
    <property type="component" value="Chromosome"/>
</dbReference>